<organism evidence="1 2">
    <name type="scientific">Cymbomonas tetramitiformis</name>
    <dbReference type="NCBI Taxonomy" id="36881"/>
    <lineage>
        <taxon>Eukaryota</taxon>
        <taxon>Viridiplantae</taxon>
        <taxon>Chlorophyta</taxon>
        <taxon>Pyramimonadophyceae</taxon>
        <taxon>Pyramimonadales</taxon>
        <taxon>Pyramimonadaceae</taxon>
        <taxon>Cymbomonas</taxon>
    </lineage>
</organism>
<name>A0AAE0LK52_9CHLO</name>
<reference evidence="1 2" key="1">
    <citation type="journal article" date="2015" name="Genome Biol. Evol.">
        <title>Comparative Genomics of a Bacterivorous Green Alga Reveals Evolutionary Causalities and Consequences of Phago-Mixotrophic Mode of Nutrition.</title>
        <authorList>
            <person name="Burns J.A."/>
            <person name="Paasch A."/>
            <person name="Narechania A."/>
            <person name="Kim E."/>
        </authorList>
    </citation>
    <scope>NUCLEOTIDE SEQUENCE [LARGE SCALE GENOMIC DNA]</scope>
    <source>
        <strain evidence="1 2">PLY_AMNH</strain>
    </source>
</reference>
<proteinExistence type="predicted"/>
<evidence type="ECO:0000313" key="1">
    <source>
        <dbReference type="EMBL" id="KAK3287825.1"/>
    </source>
</evidence>
<evidence type="ECO:0000313" key="2">
    <source>
        <dbReference type="Proteomes" id="UP001190700"/>
    </source>
</evidence>
<protein>
    <submittedName>
        <fullName evidence="1">Uncharacterized protein</fullName>
    </submittedName>
</protein>
<keyword evidence="2" id="KW-1185">Reference proteome</keyword>
<dbReference type="AlphaFoldDB" id="A0AAE0LK52"/>
<dbReference type="Proteomes" id="UP001190700">
    <property type="component" value="Unassembled WGS sequence"/>
</dbReference>
<accession>A0AAE0LK52</accession>
<comment type="caution">
    <text evidence="1">The sequence shown here is derived from an EMBL/GenBank/DDBJ whole genome shotgun (WGS) entry which is preliminary data.</text>
</comment>
<sequence length="242" mass="25834">MDGPALVVHRSINELVYDTLGSSQAEQGGTAGTAASAVVPPGDDLILKLFAKIERIENFVKSQRQGDAASLLPKRTRKGLSGYRVGSRPNPHVGFDTRQKKAIPQCPRCPTAGDGHKYHTWDDCPLGGKLHAAGTMRLSASRSRTAHQSLVQATFVPPVSAVVAATTANDAPSFSYSVPSDEFAGVAAAVHGGGGSAVAREPGVCYGQAFIYSAIDTRWCSARLFIDINKNIFKFDRQLYLF</sequence>
<dbReference type="EMBL" id="LGRX02000694">
    <property type="protein sequence ID" value="KAK3287825.1"/>
    <property type="molecule type" value="Genomic_DNA"/>
</dbReference>
<gene>
    <name evidence="1" type="ORF">CYMTET_4681</name>
</gene>